<evidence type="ECO:0000256" key="1">
    <source>
        <dbReference type="ARBA" id="ARBA00004141"/>
    </source>
</evidence>
<reference evidence="5" key="1">
    <citation type="submission" date="2019-08" db="EMBL/GenBank/DDBJ databases">
        <authorList>
            <person name="Kucharzyk K."/>
            <person name="Murdoch R.W."/>
            <person name="Higgins S."/>
            <person name="Loffler F."/>
        </authorList>
    </citation>
    <scope>NUCLEOTIDE SEQUENCE</scope>
</reference>
<keyword evidence="3" id="KW-1133">Transmembrane helix</keyword>
<organism evidence="5">
    <name type="scientific">bioreactor metagenome</name>
    <dbReference type="NCBI Taxonomy" id="1076179"/>
    <lineage>
        <taxon>unclassified sequences</taxon>
        <taxon>metagenomes</taxon>
        <taxon>ecological metagenomes</taxon>
    </lineage>
</organism>
<evidence type="ECO:0008006" key="6">
    <source>
        <dbReference type="Google" id="ProtNLM"/>
    </source>
</evidence>
<keyword evidence="2" id="KW-0812">Transmembrane</keyword>
<protein>
    <recommendedName>
        <fullName evidence="6">Holin family protein</fullName>
    </recommendedName>
</protein>
<accession>A0A644XP96</accession>
<keyword evidence="4" id="KW-0472">Membrane</keyword>
<evidence type="ECO:0000256" key="4">
    <source>
        <dbReference type="ARBA" id="ARBA00023136"/>
    </source>
</evidence>
<sequence length="141" mass="14774">MGVQSSKNIVLSMLAVLGAAFGGWSGTNGLLFICMAVDYGSGLMVGATGNSPKTEGGGLSSKVSFTGICRKMLIILLLIIANYADKALGVDYIRNATCYFFIGNEALSIFENAGLLGLPIPPKIKSVFEMLREKGNGDDNA</sequence>
<evidence type="ECO:0000313" key="5">
    <source>
        <dbReference type="EMBL" id="MPM18016.1"/>
    </source>
</evidence>
<dbReference type="NCBIfam" id="TIGR01593">
    <property type="entry name" value="holin_tox_secr"/>
    <property type="match status" value="1"/>
</dbReference>
<dbReference type="Pfam" id="PF05105">
    <property type="entry name" value="Phage_holin_4_1"/>
    <property type="match status" value="1"/>
</dbReference>
<gene>
    <name evidence="5" type="ORF">SDC9_64417</name>
</gene>
<evidence type="ECO:0000256" key="2">
    <source>
        <dbReference type="ARBA" id="ARBA00022692"/>
    </source>
</evidence>
<evidence type="ECO:0000256" key="3">
    <source>
        <dbReference type="ARBA" id="ARBA00022989"/>
    </source>
</evidence>
<dbReference type="AlphaFoldDB" id="A0A644XP96"/>
<dbReference type="EMBL" id="VSSQ01002904">
    <property type="protein sequence ID" value="MPM18016.1"/>
    <property type="molecule type" value="Genomic_DNA"/>
</dbReference>
<name>A0A644XP96_9ZZZZ</name>
<dbReference type="InterPro" id="IPR006480">
    <property type="entry name" value="Phage_holin_4_1"/>
</dbReference>
<dbReference type="GO" id="GO:0016020">
    <property type="term" value="C:membrane"/>
    <property type="evidence" value="ECO:0007669"/>
    <property type="project" value="UniProtKB-SubCell"/>
</dbReference>
<proteinExistence type="predicted"/>
<comment type="subcellular location">
    <subcellularLocation>
        <location evidence="1">Membrane</location>
        <topology evidence="1">Multi-pass membrane protein</topology>
    </subcellularLocation>
</comment>
<comment type="caution">
    <text evidence="5">The sequence shown here is derived from an EMBL/GenBank/DDBJ whole genome shotgun (WGS) entry which is preliminary data.</text>
</comment>